<dbReference type="GO" id="GO:0004821">
    <property type="term" value="F:histidine-tRNA ligase activity"/>
    <property type="evidence" value="ECO:0007669"/>
    <property type="project" value="UniProtKB-EC"/>
</dbReference>
<comment type="subunit">
    <text evidence="3">Homodimer.</text>
</comment>
<dbReference type="EMBL" id="JAZDWZ010000015">
    <property type="protein sequence ID" value="MEE3928628.1"/>
    <property type="molecule type" value="Genomic_DNA"/>
</dbReference>
<name>A0ABU7MMW2_9BACT</name>
<dbReference type="PIRSF" id="PIRSF001549">
    <property type="entry name" value="His-tRNA_synth"/>
    <property type="match status" value="1"/>
</dbReference>
<dbReference type="SUPFAM" id="SSF55681">
    <property type="entry name" value="Class II aaRS and biotin synthetases"/>
    <property type="match status" value="1"/>
</dbReference>
<dbReference type="RefSeq" id="WP_330501041.1">
    <property type="nucleotide sequence ID" value="NZ_JAZDWZ010000015.1"/>
</dbReference>
<dbReference type="Pfam" id="PF13393">
    <property type="entry name" value="tRNA-synt_His"/>
    <property type="match status" value="1"/>
</dbReference>
<evidence type="ECO:0000256" key="3">
    <source>
        <dbReference type="HAMAP-Rule" id="MF_00127"/>
    </source>
</evidence>
<evidence type="ECO:0000259" key="4">
    <source>
        <dbReference type="PROSITE" id="PS50862"/>
    </source>
</evidence>
<sequence>MIQKVKGTKDYYKDSMLLKEIVSKSIRDYLSVSGYSRIETPILEYSELFKRSVEDSDIANKEMYEFKDKSDRDICLRPEGTASFVRFLIENKLHVSNPMQKYYYEGPMFRYEQPQKGRLRQFTQIGVENISEKNLYTDIETIQSAIRSIERAFFDLNQSRFQLTVHINTIGSKEDRAKYEEVLYNFLLPYKDQLSEISQKRLEEKKVLRILDDKVDSKLPFMKKAPLIKDYISKESYEHLGKIVEYLDQYTEAKIVEDKVLVRGLDYYDDIVFEIHASTRARESLVVCGGGRYSNLINQLGGSNISSIGFAIGVDRILALSSFNEPDFLDYLENFEEGIYLCVPEEANKLPNAADIREEFLKGAEIFKDLFLSNSGKMEVNFRAYSETGLVKDKKIFARAKSMKMRYVLTYDVKKHVFVFVDLKNNKKFKMDNLCEAPELEDIFEKLRNEPMELEDIFEAVEKTGMMKVLSYILDELQYEDCSGDLYDDEDEDFEDEDE</sequence>
<dbReference type="HAMAP" id="MF_00127">
    <property type="entry name" value="His_tRNA_synth"/>
    <property type="match status" value="1"/>
</dbReference>
<keyword evidence="2 3" id="KW-0067">ATP-binding</keyword>
<dbReference type="PANTHER" id="PTHR43707">
    <property type="entry name" value="HISTIDYL-TRNA SYNTHETASE"/>
    <property type="match status" value="1"/>
</dbReference>
<dbReference type="InterPro" id="IPR041715">
    <property type="entry name" value="HisRS-like_core"/>
</dbReference>
<comment type="caution">
    <text evidence="5">The sequence shown here is derived from an EMBL/GenBank/DDBJ whole genome shotgun (WGS) entry which is preliminary data.</text>
</comment>
<organism evidence="5 6">
    <name type="scientific">Mycoplasmopsis ciconiae</name>
    <dbReference type="NCBI Taxonomy" id="561067"/>
    <lineage>
        <taxon>Bacteria</taxon>
        <taxon>Bacillati</taxon>
        <taxon>Mycoplasmatota</taxon>
        <taxon>Mycoplasmoidales</taxon>
        <taxon>Metamycoplasmataceae</taxon>
        <taxon>Mycoplasmopsis</taxon>
    </lineage>
</organism>
<comment type="subcellular location">
    <subcellularLocation>
        <location evidence="3">Cytoplasm</location>
    </subcellularLocation>
</comment>
<keyword evidence="3" id="KW-0648">Protein biosynthesis</keyword>
<keyword evidence="3" id="KW-0030">Aminoacyl-tRNA synthetase</keyword>
<accession>A0ABU7MMW2</accession>
<dbReference type="PANTHER" id="PTHR43707:SF1">
    <property type="entry name" value="HISTIDINE--TRNA LIGASE, MITOCHONDRIAL-RELATED"/>
    <property type="match status" value="1"/>
</dbReference>
<dbReference type="PROSITE" id="PS50862">
    <property type="entry name" value="AA_TRNA_LIGASE_II"/>
    <property type="match status" value="1"/>
</dbReference>
<dbReference type="CDD" id="cd00773">
    <property type="entry name" value="HisRS-like_core"/>
    <property type="match status" value="1"/>
</dbReference>
<dbReference type="InterPro" id="IPR004516">
    <property type="entry name" value="HisRS/HisZ"/>
</dbReference>
<evidence type="ECO:0000256" key="1">
    <source>
        <dbReference type="ARBA" id="ARBA00008226"/>
    </source>
</evidence>
<keyword evidence="3 5" id="KW-0436">Ligase</keyword>
<evidence type="ECO:0000313" key="6">
    <source>
        <dbReference type="Proteomes" id="UP001344817"/>
    </source>
</evidence>
<keyword evidence="3" id="KW-0547">Nucleotide-binding</keyword>
<comment type="similarity">
    <text evidence="1 3">Belongs to the class-II aminoacyl-tRNA synthetase family.</text>
</comment>
<keyword evidence="3" id="KW-0963">Cytoplasm</keyword>
<gene>
    <name evidence="3 5" type="primary">hisS</name>
    <name evidence="5" type="ORF">V2E24_03510</name>
</gene>
<dbReference type="InterPro" id="IPR015807">
    <property type="entry name" value="His-tRNA-ligase"/>
</dbReference>
<comment type="catalytic activity">
    <reaction evidence="3">
        <text>tRNA(His) + L-histidine + ATP = L-histidyl-tRNA(His) + AMP + diphosphate + H(+)</text>
        <dbReference type="Rhea" id="RHEA:17313"/>
        <dbReference type="Rhea" id="RHEA-COMP:9665"/>
        <dbReference type="Rhea" id="RHEA-COMP:9689"/>
        <dbReference type="ChEBI" id="CHEBI:15378"/>
        <dbReference type="ChEBI" id="CHEBI:30616"/>
        <dbReference type="ChEBI" id="CHEBI:33019"/>
        <dbReference type="ChEBI" id="CHEBI:57595"/>
        <dbReference type="ChEBI" id="CHEBI:78442"/>
        <dbReference type="ChEBI" id="CHEBI:78527"/>
        <dbReference type="ChEBI" id="CHEBI:456215"/>
        <dbReference type="EC" id="6.1.1.21"/>
    </reaction>
</comment>
<evidence type="ECO:0000313" key="5">
    <source>
        <dbReference type="EMBL" id="MEE3928628.1"/>
    </source>
</evidence>
<dbReference type="Proteomes" id="UP001344817">
    <property type="component" value="Unassembled WGS sequence"/>
</dbReference>
<feature type="domain" description="Aminoacyl-transfer RNA synthetases class-II family profile" evidence="4">
    <location>
        <begin position="1"/>
        <end position="320"/>
    </location>
</feature>
<dbReference type="InterPro" id="IPR006195">
    <property type="entry name" value="aa-tRNA-synth_II"/>
</dbReference>
<dbReference type="NCBIfam" id="TIGR00442">
    <property type="entry name" value="hisS"/>
    <property type="match status" value="1"/>
</dbReference>
<keyword evidence="6" id="KW-1185">Reference proteome</keyword>
<dbReference type="EC" id="6.1.1.21" evidence="3"/>
<protein>
    <recommendedName>
        <fullName evidence="3">Histidine--tRNA ligase</fullName>
        <ecNumber evidence="3">6.1.1.21</ecNumber>
    </recommendedName>
    <alternativeName>
        <fullName evidence="3">Histidyl-tRNA synthetase</fullName>
        <shortName evidence="3">HisRS</shortName>
    </alternativeName>
</protein>
<dbReference type="InterPro" id="IPR045864">
    <property type="entry name" value="aa-tRNA-synth_II/BPL/LPL"/>
</dbReference>
<proteinExistence type="inferred from homology"/>
<evidence type="ECO:0000256" key="2">
    <source>
        <dbReference type="ARBA" id="ARBA00022840"/>
    </source>
</evidence>
<dbReference type="Gene3D" id="3.30.930.10">
    <property type="entry name" value="Bira Bifunctional Protein, Domain 2"/>
    <property type="match status" value="1"/>
</dbReference>
<reference evidence="5" key="1">
    <citation type="submission" date="2024-01" db="EMBL/GenBank/DDBJ databases">
        <title>Genome sequence of Mycoplasma ciconiae type strain DSM 25251.</title>
        <authorList>
            <person name="Spergser J."/>
        </authorList>
    </citation>
    <scope>NUCLEOTIDE SEQUENCE [LARGE SCALE GENOMIC DNA]</scope>
    <source>
        <strain evidence="5">DSM 25251</strain>
    </source>
</reference>